<dbReference type="PROSITE" id="PS51029">
    <property type="entry name" value="MADF"/>
    <property type="match status" value="1"/>
</dbReference>
<evidence type="ECO:0000259" key="1">
    <source>
        <dbReference type="PROSITE" id="PS51029"/>
    </source>
</evidence>
<dbReference type="Proteomes" id="UP001353858">
    <property type="component" value="Unassembled WGS sequence"/>
</dbReference>
<evidence type="ECO:0000313" key="3">
    <source>
        <dbReference type="Proteomes" id="UP001353858"/>
    </source>
</evidence>
<accession>A0AAN7SJB1</accession>
<dbReference type="Pfam" id="PF10545">
    <property type="entry name" value="MADF_DNA_bdg"/>
    <property type="match status" value="1"/>
</dbReference>
<dbReference type="EMBL" id="JARPUR010000002">
    <property type="protein sequence ID" value="KAK4882629.1"/>
    <property type="molecule type" value="Genomic_DNA"/>
</dbReference>
<dbReference type="SMART" id="SM00595">
    <property type="entry name" value="MADF"/>
    <property type="match status" value="1"/>
</dbReference>
<dbReference type="InterPro" id="IPR006578">
    <property type="entry name" value="MADF-dom"/>
</dbReference>
<proteinExistence type="predicted"/>
<dbReference type="AlphaFoldDB" id="A0AAN7SJB1"/>
<sequence>MSWSRDEVALLIEEYKKYPCLYATKSKEYKNKHARGRALQNIEAELRLIKPDVTANDIKVKFHGIKTNFLAEHRKHAKSIHSGAGDDDIYIPTLWYFDKLRFVLEHCIQREAIDTINSKSSCAVEREPEIDFNNSPYSLQEDESYTYEVENVNTLQFVESSEVNAENSNGEGVPSRTPKRRKIDKTNVLEDAGKAIKLVGEALQQRTQNKKVSRGEVDIFGDFVASQLRRIHPELKDDVEQEIAMVLFNNIKKSKQLYNNETVFLD</sequence>
<protein>
    <recommendedName>
        <fullName evidence="1">MADF domain-containing protein</fullName>
    </recommendedName>
</protein>
<name>A0AAN7SJB1_9COLE</name>
<dbReference type="PANTHER" id="PTHR21505:SF12">
    <property type="entry name" value="MADF DOMAIN-CONTAINING PROTEIN-RELATED"/>
    <property type="match status" value="1"/>
</dbReference>
<evidence type="ECO:0000313" key="2">
    <source>
        <dbReference type="EMBL" id="KAK4882629.1"/>
    </source>
</evidence>
<organism evidence="2 3">
    <name type="scientific">Aquatica leii</name>
    <dbReference type="NCBI Taxonomy" id="1421715"/>
    <lineage>
        <taxon>Eukaryota</taxon>
        <taxon>Metazoa</taxon>
        <taxon>Ecdysozoa</taxon>
        <taxon>Arthropoda</taxon>
        <taxon>Hexapoda</taxon>
        <taxon>Insecta</taxon>
        <taxon>Pterygota</taxon>
        <taxon>Neoptera</taxon>
        <taxon>Endopterygota</taxon>
        <taxon>Coleoptera</taxon>
        <taxon>Polyphaga</taxon>
        <taxon>Elateriformia</taxon>
        <taxon>Elateroidea</taxon>
        <taxon>Lampyridae</taxon>
        <taxon>Luciolinae</taxon>
        <taxon>Aquatica</taxon>
    </lineage>
</organism>
<dbReference type="PANTHER" id="PTHR21505">
    <property type="entry name" value="MADF DOMAIN-CONTAINING PROTEIN-RELATED"/>
    <property type="match status" value="1"/>
</dbReference>
<comment type="caution">
    <text evidence="2">The sequence shown here is derived from an EMBL/GenBank/DDBJ whole genome shotgun (WGS) entry which is preliminary data.</text>
</comment>
<keyword evidence="3" id="KW-1185">Reference proteome</keyword>
<gene>
    <name evidence="2" type="ORF">RN001_005948</name>
</gene>
<reference evidence="3" key="1">
    <citation type="submission" date="2023-01" db="EMBL/GenBank/DDBJ databases">
        <title>Key to firefly adult light organ development and bioluminescence: homeobox transcription factors regulate luciferase expression and transportation to peroxisome.</title>
        <authorList>
            <person name="Fu X."/>
        </authorList>
    </citation>
    <scope>NUCLEOTIDE SEQUENCE [LARGE SCALE GENOMIC DNA]</scope>
</reference>
<feature type="domain" description="MADF" evidence="1">
    <location>
        <begin position="10"/>
        <end position="108"/>
    </location>
</feature>